<dbReference type="PROSITE" id="PS51733">
    <property type="entry name" value="BPL_LPL_CATALYTIC"/>
    <property type="match status" value="1"/>
</dbReference>
<dbReference type="UniPathway" id="UPA00537">
    <property type="reaction ID" value="UER00595"/>
</dbReference>
<dbReference type="InterPro" id="IPR045864">
    <property type="entry name" value="aa-tRNA-synth_II/BPL/LPL"/>
</dbReference>
<proteinExistence type="predicted"/>
<keyword evidence="3" id="KW-0436">Ligase</keyword>
<accession>A0A2P2FUY1</accession>
<evidence type="ECO:0000259" key="2">
    <source>
        <dbReference type="PROSITE" id="PS51733"/>
    </source>
</evidence>
<dbReference type="SUPFAM" id="SSF55681">
    <property type="entry name" value="Class II aaRS and biotin synthetases"/>
    <property type="match status" value="1"/>
</dbReference>
<reference evidence="3 4" key="1">
    <citation type="journal article" date="2014" name="Genome Announc.">
        <title>Draft Genome Sequence of Amycolatopsis lurida NRRL 2430, Producer of the Glycopeptide Family Antibiotic Ristocetin.</title>
        <authorList>
            <person name="Kwun M.J."/>
            <person name="Hong H.J."/>
        </authorList>
    </citation>
    <scope>NUCLEOTIDE SEQUENCE [LARGE SCALE GENOMIC DNA]</scope>
    <source>
        <strain evidence="3 4">NRRL 2430</strain>
    </source>
</reference>
<organism evidence="3 4">
    <name type="scientific">Amycolatopsis lurida NRRL 2430</name>
    <dbReference type="NCBI Taxonomy" id="1460371"/>
    <lineage>
        <taxon>Bacteria</taxon>
        <taxon>Bacillati</taxon>
        <taxon>Actinomycetota</taxon>
        <taxon>Actinomycetes</taxon>
        <taxon>Pseudonocardiales</taxon>
        <taxon>Pseudonocardiaceae</taxon>
        <taxon>Amycolatopsis</taxon>
    </lineage>
</organism>
<evidence type="ECO:0000313" key="4">
    <source>
        <dbReference type="Proteomes" id="UP000256220"/>
    </source>
</evidence>
<evidence type="ECO:0000313" key="3">
    <source>
        <dbReference type="EMBL" id="KFU80530.1"/>
    </source>
</evidence>
<dbReference type="GO" id="GO:0017118">
    <property type="term" value="F:lipoyltransferase activity"/>
    <property type="evidence" value="ECO:0007669"/>
    <property type="project" value="TreeGrafter"/>
</dbReference>
<dbReference type="CDD" id="cd16443">
    <property type="entry name" value="LplA"/>
    <property type="match status" value="1"/>
</dbReference>
<dbReference type="AlphaFoldDB" id="A0A2P2FUY1"/>
<dbReference type="InterPro" id="IPR004143">
    <property type="entry name" value="BPL_LPL_catalytic"/>
</dbReference>
<dbReference type="Proteomes" id="UP000256220">
    <property type="component" value="Unassembled WGS sequence"/>
</dbReference>
<gene>
    <name evidence="3" type="ORF">BB31_15220</name>
</gene>
<dbReference type="PANTHER" id="PTHR12561:SF3">
    <property type="entry name" value="LIPOYLTRANSFERASE 1, MITOCHONDRIAL"/>
    <property type="match status" value="1"/>
</dbReference>
<dbReference type="Gene3D" id="3.30.930.10">
    <property type="entry name" value="Bira Bifunctional Protein, Domain 2"/>
    <property type="match status" value="1"/>
</dbReference>
<evidence type="ECO:0000256" key="1">
    <source>
        <dbReference type="ARBA" id="ARBA00005085"/>
    </source>
</evidence>
<comment type="caution">
    <text evidence="3">The sequence shown here is derived from an EMBL/GenBank/DDBJ whole genome shotgun (WGS) entry which is preliminary data.</text>
</comment>
<dbReference type="GO" id="GO:0005737">
    <property type="term" value="C:cytoplasm"/>
    <property type="evidence" value="ECO:0007669"/>
    <property type="project" value="TreeGrafter"/>
</dbReference>
<dbReference type="InterPro" id="IPR004562">
    <property type="entry name" value="LipoylTrfase_LipoateP_Ligase"/>
</dbReference>
<name>A0A2P2FUY1_AMYLU</name>
<feature type="domain" description="BPL/LPL catalytic" evidence="2">
    <location>
        <begin position="28"/>
        <end position="214"/>
    </location>
</feature>
<keyword evidence="4" id="KW-1185">Reference proteome</keyword>
<dbReference type="Pfam" id="PF21948">
    <property type="entry name" value="LplA-B_cat"/>
    <property type="match status" value="1"/>
</dbReference>
<dbReference type="RefSeq" id="WP_034311103.1">
    <property type="nucleotide sequence ID" value="NZ_JFBM01000011.1"/>
</dbReference>
<dbReference type="PANTHER" id="PTHR12561">
    <property type="entry name" value="LIPOATE-PROTEIN LIGASE"/>
    <property type="match status" value="1"/>
</dbReference>
<dbReference type="EMBL" id="JFBM01000011">
    <property type="protein sequence ID" value="KFU80530.1"/>
    <property type="molecule type" value="Genomic_DNA"/>
</dbReference>
<comment type="pathway">
    <text evidence="1">Protein modification; protein lipoylation via exogenous pathway; protein N(6)-(lipoyl)lysine from lipoate: step 2/2.</text>
</comment>
<dbReference type="GO" id="GO:0016874">
    <property type="term" value="F:ligase activity"/>
    <property type="evidence" value="ECO:0007669"/>
    <property type="project" value="UniProtKB-KW"/>
</dbReference>
<sequence length="249" mass="26649">MIGPSEVVASFDDPADNLAFDEALLRAAPEAPILWIWRNTDCVVVGRGQKIEREVKADVCAADGVPVLRRASGGGTVFHDPGNLNITLVLPGLGLSEKSVRPLEALGELMTATVAELGLPSRLGDRGLFVGDAKLCGFAVFRTRTGLLAHSTLLVSTAAERVGRYLTSAPSDPRPLDSHRSPVASLAEHGLRKGVAEVTAAVRVAAAAQLGELTTRKPSAEELERHRSLQHTRYHYQEWHAKGAQRKGS</sequence>
<dbReference type="GO" id="GO:0009249">
    <property type="term" value="P:protein lipoylation"/>
    <property type="evidence" value="ECO:0007669"/>
    <property type="project" value="InterPro"/>
</dbReference>
<protein>
    <submittedName>
        <fullName evidence="3">Lipoate--protein ligase</fullName>
    </submittedName>
</protein>